<dbReference type="Gene3D" id="3.40.30.10">
    <property type="entry name" value="Glutaredoxin"/>
    <property type="match status" value="1"/>
</dbReference>
<comment type="caution">
    <text evidence="3">The sequence shown here is derived from an EMBL/GenBank/DDBJ whole genome shotgun (WGS) entry which is preliminary data.</text>
</comment>
<feature type="domain" description="GST C-terminal" evidence="2">
    <location>
        <begin position="93"/>
        <end position="223"/>
    </location>
</feature>
<evidence type="ECO:0000259" key="1">
    <source>
        <dbReference type="PROSITE" id="PS50404"/>
    </source>
</evidence>
<dbReference type="PROSITE" id="PS50405">
    <property type="entry name" value="GST_CTER"/>
    <property type="match status" value="1"/>
</dbReference>
<reference evidence="3 4" key="1">
    <citation type="submission" date="2020-08" db="EMBL/GenBank/DDBJ databases">
        <title>Draft genome sequence of Parasphingopyxis sp. GrpM-11.</title>
        <authorList>
            <person name="Oh J."/>
            <person name="Roh D.-H."/>
        </authorList>
    </citation>
    <scope>NUCLEOTIDE SEQUENCE [LARGE SCALE GENOMIC DNA]</scope>
    <source>
        <strain evidence="3 4">GrpM-11</strain>
    </source>
</reference>
<evidence type="ECO:0000313" key="3">
    <source>
        <dbReference type="EMBL" id="MBC2779012.1"/>
    </source>
</evidence>
<evidence type="ECO:0000259" key="2">
    <source>
        <dbReference type="PROSITE" id="PS50405"/>
    </source>
</evidence>
<dbReference type="GO" id="GO:0004364">
    <property type="term" value="F:glutathione transferase activity"/>
    <property type="evidence" value="ECO:0007669"/>
    <property type="project" value="TreeGrafter"/>
</dbReference>
<evidence type="ECO:0000313" key="4">
    <source>
        <dbReference type="Proteomes" id="UP000564378"/>
    </source>
</evidence>
<dbReference type="AlphaFoldDB" id="A0A842I1A4"/>
<dbReference type="PANTHER" id="PTHR11571:SF263">
    <property type="entry name" value="GLUTATHIONE S-TRANSFERASE"/>
    <property type="match status" value="1"/>
</dbReference>
<dbReference type="PROSITE" id="PS50404">
    <property type="entry name" value="GST_NTER"/>
    <property type="match status" value="1"/>
</dbReference>
<accession>A0A842I1A4</accession>
<dbReference type="Proteomes" id="UP000564378">
    <property type="component" value="Unassembled WGS sequence"/>
</dbReference>
<dbReference type="GO" id="GO:0006749">
    <property type="term" value="P:glutathione metabolic process"/>
    <property type="evidence" value="ECO:0007669"/>
    <property type="project" value="TreeGrafter"/>
</dbReference>
<protein>
    <submittedName>
        <fullName evidence="3">Glutathione S-transferase</fullName>
    </submittedName>
</protein>
<dbReference type="InterPro" id="IPR036249">
    <property type="entry name" value="Thioredoxin-like_sf"/>
</dbReference>
<dbReference type="CDD" id="cd03192">
    <property type="entry name" value="GST_C_Sigma_like"/>
    <property type="match status" value="1"/>
</dbReference>
<proteinExistence type="predicted"/>
<gene>
    <name evidence="3" type="ORF">H6P80_15415</name>
</gene>
<name>A0A842I1A4_9SPHN</name>
<dbReference type="InterPro" id="IPR010987">
    <property type="entry name" value="Glutathione-S-Trfase_C-like"/>
</dbReference>
<organism evidence="3 4">
    <name type="scientific">Parasphingopyxis marina</name>
    <dbReference type="NCBI Taxonomy" id="2761622"/>
    <lineage>
        <taxon>Bacteria</taxon>
        <taxon>Pseudomonadati</taxon>
        <taxon>Pseudomonadota</taxon>
        <taxon>Alphaproteobacteria</taxon>
        <taxon>Sphingomonadales</taxon>
        <taxon>Sphingomonadaceae</taxon>
        <taxon>Parasphingopyxis</taxon>
    </lineage>
</organism>
<dbReference type="InterPro" id="IPR004045">
    <property type="entry name" value="Glutathione_S-Trfase_N"/>
</dbReference>
<dbReference type="InterPro" id="IPR036282">
    <property type="entry name" value="Glutathione-S-Trfase_C_sf"/>
</dbReference>
<dbReference type="Pfam" id="PF14497">
    <property type="entry name" value="GST_C_3"/>
    <property type="match status" value="1"/>
</dbReference>
<dbReference type="EMBL" id="JACJVJ010000003">
    <property type="protein sequence ID" value="MBC2779012.1"/>
    <property type="molecule type" value="Genomic_DNA"/>
</dbReference>
<keyword evidence="3" id="KW-0808">Transferase</keyword>
<dbReference type="RefSeq" id="WP_185802307.1">
    <property type="nucleotide sequence ID" value="NZ_JACJVJ010000003.1"/>
</dbReference>
<dbReference type="InterPro" id="IPR004046">
    <property type="entry name" value="GST_C"/>
</dbReference>
<dbReference type="SUPFAM" id="SSF47616">
    <property type="entry name" value="GST C-terminal domain-like"/>
    <property type="match status" value="1"/>
</dbReference>
<feature type="domain" description="GST N-terminal" evidence="1">
    <location>
        <begin position="1"/>
        <end position="83"/>
    </location>
</feature>
<dbReference type="Gene3D" id="1.20.1050.10">
    <property type="match status" value="1"/>
</dbReference>
<keyword evidence="4" id="KW-1185">Reference proteome</keyword>
<sequence>MSYTLWYWPGIPGRGEFIRLALEASGIAYRDGAAEGGRDAILEALEAAEGPPLAPPFLDTGDSVIAQTAAILDWLARAHDGLAPPGEAGRSRALQHQLTILDALDEVHEVHHPIAGSLYYEDQKDEAARRAHFLRTERLPRFLGHFEAVLARSDGEWLLGDSWCHADLSLFQLVDGLLYAFPLRMTALAVNVPKVMALHGRVRALPALQAYFESGRRQPYGDGIFRHYPELDAV</sequence>
<dbReference type="SUPFAM" id="SSF52833">
    <property type="entry name" value="Thioredoxin-like"/>
    <property type="match status" value="1"/>
</dbReference>
<dbReference type="InterPro" id="IPR050213">
    <property type="entry name" value="GST_superfamily"/>
</dbReference>
<dbReference type="PANTHER" id="PTHR11571">
    <property type="entry name" value="GLUTATHIONE S-TRANSFERASE"/>
    <property type="match status" value="1"/>
</dbReference>